<dbReference type="PANTHER" id="PTHR28251">
    <property type="entry name" value="V-TYPE ATPASE ASSEMBLY FACTOR PKR1"/>
    <property type="match status" value="1"/>
</dbReference>
<feature type="region of interest" description="Disordered" evidence="1">
    <location>
        <begin position="86"/>
        <end position="109"/>
    </location>
</feature>
<dbReference type="Proteomes" id="UP000567179">
    <property type="component" value="Unassembled WGS sequence"/>
</dbReference>
<comment type="caution">
    <text evidence="3">The sequence shown here is derived from an EMBL/GenBank/DDBJ whole genome shotgun (WGS) entry which is preliminary data.</text>
</comment>
<dbReference type="OrthoDB" id="9626941at2759"/>
<keyword evidence="4" id="KW-1185">Reference proteome</keyword>
<keyword evidence="2" id="KW-1133">Transmembrane helix</keyword>
<keyword evidence="2" id="KW-0812">Transmembrane</keyword>
<dbReference type="Pfam" id="PF08636">
    <property type="entry name" value="Pkr1"/>
    <property type="match status" value="1"/>
</dbReference>
<evidence type="ECO:0000313" key="3">
    <source>
        <dbReference type="EMBL" id="KAF5322675.1"/>
    </source>
</evidence>
<evidence type="ECO:0000256" key="1">
    <source>
        <dbReference type="SAM" id="MobiDB-lite"/>
    </source>
</evidence>
<dbReference type="EMBL" id="JAACJJ010000028">
    <property type="protein sequence ID" value="KAF5322675.1"/>
    <property type="molecule type" value="Genomic_DNA"/>
</dbReference>
<dbReference type="InterPro" id="IPR013945">
    <property type="entry name" value="Pkr1"/>
</dbReference>
<dbReference type="AlphaFoldDB" id="A0A8H5F3P7"/>
<organism evidence="3 4">
    <name type="scientific">Psilocybe cf. subviscida</name>
    <dbReference type="NCBI Taxonomy" id="2480587"/>
    <lineage>
        <taxon>Eukaryota</taxon>
        <taxon>Fungi</taxon>
        <taxon>Dikarya</taxon>
        <taxon>Basidiomycota</taxon>
        <taxon>Agaricomycotina</taxon>
        <taxon>Agaricomycetes</taxon>
        <taxon>Agaricomycetidae</taxon>
        <taxon>Agaricales</taxon>
        <taxon>Agaricineae</taxon>
        <taxon>Strophariaceae</taxon>
        <taxon>Psilocybe</taxon>
    </lineage>
</organism>
<dbReference type="GO" id="GO:0005789">
    <property type="term" value="C:endoplasmic reticulum membrane"/>
    <property type="evidence" value="ECO:0007669"/>
    <property type="project" value="TreeGrafter"/>
</dbReference>
<sequence>MSSSTPASDPSTDFLSNVLTPGSSLHPTFLLILDGAFAALLCVFIGAAILTRGNLHILALMVIELCLWGSVKWYVNELKMLELEQKQKTEGQGGQMAEETETEETKKTI</sequence>
<proteinExistence type="predicted"/>
<keyword evidence="2" id="KW-0472">Membrane</keyword>
<feature type="transmembrane region" description="Helical" evidence="2">
    <location>
        <begin position="29"/>
        <end position="50"/>
    </location>
</feature>
<accession>A0A8H5F3P7</accession>
<evidence type="ECO:0000256" key="2">
    <source>
        <dbReference type="SAM" id="Phobius"/>
    </source>
</evidence>
<reference evidence="3 4" key="1">
    <citation type="journal article" date="2020" name="ISME J.">
        <title>Uncovering the hidden diversity of litter-decomposition mechanisms in mushroom-forming fungi.</title>
        <authorList>
            <person name="Floudas D."/>
            <person name="Bentzer J."/>
            <person name="Ahren D."/>
            <person name="Johansson T."/>
            <person name="Persson P."/>
            <person name="Tunlid A."/>
        </authorList>
    </citation>
    <scope>NUCLEOTIDE SEQUENCE [LARGE SCALE GENOMIC DNA]</scope>
    <source>
        <strain evidence="3 4">CBS 101986</strain>
    </source>
</reference>
<evidence type="ECO:0000313" key="4">
    <source>
        <dbReference type="Proteomes" id="UP000567179"/>
    </source>
</evidence>
<name>A0A8H5F3P7_9AGAR</name>
<dbReference type="PANTHER" id="PTHR28251:SF1">
    <property type="entry name" value="V-TYPE ATPASE ASSEMBLY FACTOR PKR1"/>
    <property type="match status" value="1"/>
</dbReference>
<dbReference type="GO" id="GO:0070072">
    <property type="term" value="P:vacuolar proton-transporting V-type ATPase complex assembly"/>
    <property type="evidence" value="ECO:0007669"/>
    <property type="project" value="InterPro"/>
</dbReference>
<protein>
    <submittedName>
        <fullName evidence="3">Uncharacterized protein</fullName>
    </submittedName>
</protein>
<gene>
    <name evidence="3" type="ORF">D9619_001131</name>
</gene>